<dbReference type="SUPFAM" id="SSF49299">
    <property type="entry name" value="PKD domain"/>
    <property type="match status" value="1"/>
</dbReference>
<dbReference type="InterPro" id="IPR013783">
    <property type="entry name" value="Ig-like_fold"/>
</dbReference>
<dbReference type="InterPro" id="IPR010620">
    <property type="entry name" value="SBBP_repeat"/>
</dbReference>
<dbReference type="Pfam" id="PF18962">
    <property type="entry name" value="Por_Secre_tail"/>
    <property type="match status" value="1"/>
</dbReference>
<dbReference type="NCBIfam" id="TIGR04183">
    <property type="entry name" value="Por_Secre_tail"/>
    <property type="match status" value="1"/>
</dbReference>
<organism evidence="2 3">
    <name type="scientific">Flavipsychrobacter stenotrophus</name>
    <dbReference type="NCBI Taxonomy" id="2077091"/>
    <lineage>
        <taxon>Bacteria</taxon>
        <taxon>Pseudomonadati</taxon>
        <taxon>Bacteroidota</taxon>
        <taxon>Chitinophagia</taxon>
        <taxon>Chitinophagales</taxon>
        <taxon>Chitinophagaceae</taxon>
        <taxon>Flavipsychrobacter</taxon>
    </lineage>
</organism>
<gene>
    <name evidence="2" type="ORF">CJD36_017705</name>
</gene>
<dbReference type="Gene3D" id="2.60.40.10">
    <property type="entry name" value="Immunoglobulins"/>
    <property type="match status" value="1"/>
</dbReference>
<evidence type="ECO:0000313" key="3">
    <source>
        <dbReference type="Proteomes" id="UP000239872"/>
    </source>
</evidence>
<dbReference type="PANTHER" id="PTHR35580">
    <property type="entry name" value="CELL SURFACE GLYCOPROTEIN (S-LAYER PROTEIN)-LIKE PROTEIN"/>
    <property type="match status" value="1"/>
</dbReference>
<reference evidence="2 3" key="1">
    <citation type="submission" date="2018-01" db="EMBL/GenBank/DDBJ databases">
        <title>A novel member of the phylum Bacteroidetes isolated from glacier ice.</title>
        <authorList>
            <person name="Liu Q."/>
            <person name="Xin Y.-H."/>
        </authorList>
    </citation>
    <scope>NUCLEOTIDE SEQUENCE [LARGE SCALE GENOMIC DNA]</scope>
    <source>
        <strain evidence="2 3">RB1R16</strain>
    </source>
</reference>
<evidence type="ECO:0000259" key="1">
    <source>
        <dbReference type="PROSITE" id="PS50093"/>
    </source>
</evidence>
<dbReference type="SUPFAM" id="SSF63829">
    <property type="entry name" value="Calcium-dependent phosphotriesterase"/>
    <property type="match status" value="1"/>
</dbReference>
<dbReference type="InterPro" id="IPR052918">
    <property type="entry name" value="Motility_Chemotaxis_Reg"/>
</dbReference>
<dbReference type="InterPro" id="IPR000601">
    <property type="entry name" value="PKD_dom"/>
</dbReference>
<accession>A0A2S7SS79</accession>
<dbReference type="Pfam" id="PF06739">
    <property type="entry name" value="SBBP"/>
    <property type="match status" value="1"/>
</dbReference>
<dbReference type="PANTHER" id="PTHR35580:SF1">
    <property type="entry name" value="PHYTASE-LIKE DOMAIN-CONTAINING PROTEIN"/>
    <property type="match status" value="1"/>
</dbReference>
<name>A0A2S7SS79_9BACT</name>
<dbReference type="EMBL" id="PPSL01000005">
    <property type="protein sequence ID" value="PQJ09763.1"/>
    <property type="molecule type" value="Genomic_DNA"/>
</dbReference>
<comment type="caution">
    <text evidence="2">The sequence shown here is derived from an EMBL/GenBank/DDBJ whole genome shotgun (WGS) entry which is preliminary data.</text>
</comment>
<proteinExistence type="predicted"/>
<keyword evidence="3" id="KW-1185">Reference proteome</keyword>
<dbReference type="Proteomes" id="UP000239872">
    <property type="component" value="Unassembled WGS sequence"/>
</dbReference>
<dbReference type="AlphaFoldDB" id="A0A2S7SS79"/>
<dbReference type="InterPro" id="IPR035986">
    <property type="entry name" value="PKD_dom_sf"/>
</dbReference>
<feature type="domain" description="PKD" evidence="1">
    <location>
        <begin position="455"/>
        <end position="478"/>
    </location>
</feature>
<protein>
    <recommendedName>
        <fullName evidence="1">PKD domain-containing protein</fullName>
    </recommendedName>
</protein>
<dbReference type="PROSITE" id="PS50093">
    <property type="entry name" value="PKD"/>
    <property type="match status" value="1"/>
</dbReference>
<sequence length="587" mass="62376">MCTDANNNVYTLSVVGNNPIYADTFYRAGGYGTDLNLLVSSYNCSGEMRWAKLIGSSAGFSYPLGIVVDSFGHLYAACSSPNGTLYVGNDTSITGSLNKVLNLIMFDTVGHFNWIYQVGNNTPANRAATYAAIGALTIDNTNCVHLIPYIGVGALLMPSVTSHFGNYDMKFNSSGTLLSAKRLQMDSTIVAIGAIIDRQNNTLYAYGYRSFAFPDSSYYCFIAAFDTSGNRKWVDTFENSAYIGAEVITGIAPDGAGHLYICGSGNNYVVYGSDTINPPMGSPYTGYMSFIMKADTGGHFEWARSCNGNSVNDFDGVIMMPGNKVAAIGSFDVKLTCGIDSAYNTTPGSDAFLFIVDTAGNPLKLKQLHGDGYEDYGRSIAADRLGNLYLGGMVADTIPSTVIPAYHSIGGNTDFFVLKYGLPCNCTSAPVASFTTSGSNFTYTGTTVGLDSVVWHFGDGATGTGLSVSHAYAISDTFHACEYTYAYCGVDSTCIDIVVIGVGINGPHLSVSSITIYPNPATEELNIAGVTAPTDYRLISIAGSVVSNGVLKKGKNSINMKDYPSGVYVIELKGEDGAKTTMRVVKE</sequence>
<dbReference type="InterPro" id="IPR026444">
    <property type="entry name" value="Secre_tail"/>
</dbReference>
<evidence type="ECO:0000313" key="2">
    <source>
        <dbReference type="EMBL" id="PQJ09763.1"/>
    </source>
</evidence>